<sequence>CTSLFGVVWIIGGLITIFGAVIYAELSAMMPKSGGPYVFLKAAYGPYIAFIRGWAMFFVSETASIVAVALVFSEYISSIWLIIYGQQFDLITIFFLSLITIWILTFINLFGVSLSGKVQIFFSILKITALGGIIGATLTGFNTGNIENFSNPFWPETFGWHTILSVGAALRYAFFAFSGWEGATYIAEEVKEPQRTLPLSLFIGIAGVMLLYIGANLGYLYQLDVETIKENKWVATAAMKVVLGTSGGVLISLAVAINAFGNISTQILTKSRTWHAMARDGLFFQQFKTLHPKYNTPNNALIGQGIWATVLLIFSVLATYKQSGISGTNTYEMIIDFFSATSTIFNILTFSSIYILRKKWADKNRPYKALFYPWSMIIVLLLYSSFFIITLITAFIPSIIGFALTLSGTFFYRKISKINT</sequence>
<keyword evidence="3 5" id="KW-1133">Transmembrane helix</keyword>
<feature type="transmembrane region" description="Helical" evidence="5">
    <location>
        <begin position="6"/>
        <end position="26"/>
    </location>
</feature>
<evidence type="ECO:0008006" key="7">
    <source>
        <dbReference type="Google" id="ProtNLM"/>
    </source>
</evidence>
<dbReference type="InterPro" id="IPR050598">
    <property type="entry name" value="AminoAcid_Transporter"/>
</dbReference>
<feature type="transmembrane region" description="Helical" evidence="5">
    <location>
        <begin position="90"/>
        <end position="114"/>
    </location>
</feature>
<evidence type="ECO:0000313" key="6">
    <source>
        <dbReference type="EMBL" id="SVB33419.1"/>
    </source>
</evidence>
<accession>A0A382D5M0</accession>
<evidence type="ECO:0000256" key="4">
    <source>
        <dbReference type="ARBA" id="ARBA00023136"/>
    </source>
</evidence>
<feature type="non-terminal residue" evidence="6">
    <location>
        <position position="1"/>
    </location>
</feature>
<keyword evidence="2 5" id="KW-0812">Transmembrane</keyword>
<dbReference type="Pfam" id="PF13520">
    <property type="entry name" value="AA_permease_2"/>
    <property type="match status" value="1"/>
</dbReference>
<evidence type="ECO:0000256" key="2">
    <source>
        <dbReference type="ARBA" id="ARBA00022692"/>
    </source>
</evidence>
<dbReference type="PANTHER" id="PTHR11785:SF512">
    <property type="entry name" value="SOBREMESA, ISOFORM B"/>
    <property type="match status" value="1"/>
</dbReference>
<dbReference type="GO" id="GO:0015179">
    <property type="term" value="F:L-amino acid transmembrane transporter activity"/>
    <property type="evidence" value="ECO:0007669"/>
    <property type="project" value="TreeGrafter"/>
</dbReference>
<evidence type="ECO:0000256" key="1">
    <source>
        <dbReference type="ARBA" id="ARBA00004141"/>
    </source>
</evidence>
<dbReference type="AlphaFoldDB" id="A0A382D5M0"/>
<dbReference type="EMBL" id="UINC01037638">
    <property type="protein sequence ID" value="SVB33419.1"/>
    <property type="molecule type" value="Genomic_DNA"/>
</dbReference>
<feature type="transmembrane region" description="Helical" evidence="5">
    <location>
        <begin position="337"/>
        <end position="357"/>
    </location>
</feature>
<dbReference type="InterPro" id="IPR002293">
    <property type="entry name" value="AA/rel_permease1"/>
</dbReference>
<feature type="transmembrane region" description="Helical" evidence="5">
    <location>
        <begin position="300"/>
        <end position="317"/>
    </location>
</feature>
<dbReference type="PIRSF" id="PIRSF006060">
    <property type="entry name" value="AA_transporter"/>
    <property type="match status" value="1"/>
</dbReference>
<dbReference type="GO" id="GO:0016020">
    <property type="term" value="C:membrane"/>
    <property type="evidence" value="ECO:0007669"/>
    <property type="project" value="UniProtKB-SubCell"/>
</dbReference>
<protein>
    <recommendedName>
        <fullName evidence="7">Amino acid permease/ SLC12A domain-containing protein</fullName>
    </recommendedName>
</protein>
<feature type="transmembrane region" description="Helical" evidence="5">
    <location>
        <begin position="199"/>
        <end position="221"/>
    </location>
</feature>
<feature type="transmembrane region" description="Helical" evidence="5">
    <location>
        <begin position="241"/>
        <end position="263"/>
    </location>
</feature>
<name>A0A382D5M0_9ZZZZ</name>
<gene>
    <name evidence="6" type="ORF">METZ01_LOCUS186273</name>
</gene>
<keyword evidence="4 5" id="KW-0472">Membrane</keyword>
<feature type="transmembrane region" description="Helical" evidence="5">
    <location>
        <begin position="120"/>
        <end position="141"/>
    </location>
</feature>
<proteinExistence type="predicted"/>
<comment type="subcellular location">
    <subcellularLocation>
        <location evidence="1">Membrane</location>
        <topology evidence="1">Multi-pass membrane protein</topology>
    </subcellularLocation>
</comment>
<evidence type="ECO:0000256" key="5">
    <source>
        <dbReference type="SAM" id="Phobius"/>
    </source>
</evidence>
<feature type="transmembrane region" description="Helical" evidence="5">
    <location>
        <begin position="63"/>
        <end position="83"/>
    </location>
</feature>
<reference evidence="6" key="1">
    <citation type="submission" date="2018-05" db="EMBL/GenBank/DDBJ databases">
        <authorList>
            <person name="Lanie J.A."/>
            <person name="Ng W.-L."/>
            <person name="Kazmierczak K.M."/>
            <person name="Andrzejewski T.M."/>
            <person name="Davidsen T.M."/>
            <person name="Wayne K.J."/>
            <person name="Tettelin H."/>
            <person name="Glass J.I."/>
            <person name="Rusch D."/>
            <person name="Podicherti R."/>
            <person name="Tsui H.-C.T."/>
            <person name="Winkler M.E."/>
        </authorList>
    </citation>
    <scope>NUCLEOTIDE SEQUENCE</scope>
</reference>
<evidence type="ECO:0000256" key="3">
    <source>
        <dbReference type="ARBA" id="ARBA00022989"/>
    </source>
</evidence>
<dbReference type="Gene3D" id="1.20.1740.10">
    <property type="entry name" value="Amino acid/polyamine transporter I"/>
    <property type="match status" value="1"/>
</dbReference>
<feature type="transmembrane region" description="Helical" evidence="5">
    <location>
        <begin position="38"/>
        <end position="57"/>
    </location>
</feature>
<dbReference type="PANTHER" id="PTHR11785">
    <property type="entry name" value="AMINO ACID TRANSPORTER"/>
    <property type="match status" value="1"/>
</dbReference>
<organism evidence="6">
    <name type="scientific">marine metagenome</name>
    <dbReference type="NCBI Taxonomy" id="408172"/>
    <lineage>
        <taxon>unclassified sequences</taxon>
        <taxon>metagenomes</taxon>
        <taxon>ecological metagenomes</taxon>
    </lineage>
</organism>
<feature type="transmembrane region" description="Helical" evidence="5">
    <location>
        <begin position="395"/>
        <end position="412"/>
    </location>
</feature>
<feature type="transmembrane region" description="Helical" evidence="5">
    <location>
        <begin position="369"/>
        <end position="389"/>
    </location>
</feature>